<dbReference type="FunFam" id="3.10.20.340:FF:000002">
    <property type="entry name" value="Arginine biosynthesis bifunctional protein ArgJ, mitochondrial"/>
    <property type="match status" value="1"/>
</dbReference>
<keyword evidence="7 10" id="KW-0496">Mitochondrion</keyword>
<dbReference type="NCBIfam" id="NF003802">
    <property type="entry name" value="PRK05388.1"/>
    <property type="match status" value="1"/>
</dbReference>
<evidence type="ECO:0000256" key="4">
    <source>
        <dbReference type="ARBA" id="ARBA00022605"/>
    </source>
</evidence>
<dbReference type="FunFam" id="3.60.70.12:FF:000006">
    <property type="entry name" value="Arginine biosynthesis bifunctional protein ArgJ, mitochondrial"/>
    <property type="match status" value="1"/>
</dbReference>
<feature type="chain" id="PRO_5023501204" description="Arginine biosynthesis bifunctional protein ArgJ alpha chain" evidence="10">
    <location>
        <begin position="1"/>
        <end position="466"/>
    </location>
</feature>
<dbReference type="HAMAP" id="MF_01106">
    <property type="entry name" value="ArgJ"/>
    <property type="match status" value="1"/>
</dbReference>
<dbReference type="InterPro" id="IPR016117">
    <property type="entry name" value="ArgJ-like_dom_sf"/>
</dbReference>
<dbReference type="EC" id="2.3.1.35" evidence="10"/>
<comment type="catalytic activity">
    <reaction evidence="10">
        <text>N(2)-acetyl-L-ornithine + L-glutamate = N-acetyl-L-glutamate + L-ornithine</text>
        <dbReference type="Rhea" id="RHEA:15349"/>
        <dbReference type="ChEBI" id="CHEBI:29985"/>
        <dbReference type="ChEBI" id="CHEBI:44337"/>
        <dbReference type="ChEBI" id="CHEBI:46911"/>
        <dbReference type="ChEBI" id="CHEBI:57805"/>
        <dbReference type="EC" id="2.3.1.35"/>
    </reaction>
</comment>
<feature type="site" description="Involved in the stabilization of negative charge on the oxyanion by the formation of the oxyanion hole" evidence="10">
    <location>
        <position position="378"/>
    </location>
</feature>
<evidence type="ECO:0000256" key="9">
    <source>
        <dbReference type="ARBA" id="ARBA00023315"/>
    </source>
</evidence>
<dbReference type="Gene3D" id="3.10.20.340">
    <property type="entry name" value="ArgJ beta chain, C-terminal domain"/>
    <property type="match status" value="1"/>
</dbReference>
<dbReference type="RefSeq" id="XP_025596171.1">
    <property type="nucleotide sequence ID" value="XM_025745488.1"/>
</dbReference>
<keyword evidence="12" id="KW-1185">Reference proteome</keyword>
<dbReference type="Gene3D" id="3.60.70.12">
    <property type="entry name" value="L-amino peptidase D-ALA esterase/amidase"/>
    <property type="match status" value="1"/>
</dbReference>
<evidence type="ECO:0000256" key="3">
    <source>
        <dbReference type="ARBA" id="ARBA00022571"/>
    </source>
</evidence>
<sequence length="713" mass="72241">MVYAAPPPPAGEAGSAAASAVQPYVDALGAYATSPTPAYGLAALFAAVAPFSFVSGRAPLAAAGVPSASAVASSAALSAAAPRVLPPFWQLAGFAAFFAGGGYMIEQGDALNGAGTVTAWSLTYLFFHASSTLRAPTPANLALLASAATVGAGVHGAHYFSQSNWLSGSSASTAHTGQQTLQACCALGLVGVGAASGRRGGGGAKGILSRLSRPFGSSASRSFATSAAAGAASKAQRFVTPLDASHLPRGFAVAGTYAGVKAAISPVPTPPGGSKKGAAPKPDLALIVSATPAAAAGCFTRNAFKAAPVVLSSDVLLRGAASSAGARASSILVNSGCANAVTGEKGMSDARRCVELVGELLPKQASGGASDTLLLSTGVIGVPLPMPVIERCLPHLASGNVLRNDEEAWMETARAFMTTDTFPKLRARSFELAGRKVGMVGIDKGAGMIHPSMAGPVASAPRTLHATLLGLVCTDAPIAPASLQAALEHAMSRSFNCISVDGDMSTNDTILALANGAAPALEGQQALPQGEEISKESHPEEYAVFVAQLTSFCEELAHLIVRDGEGAEKFVEIKVKNAPTYEHAHAIASSISTSALVKCALHGGDANWGRILCAVGYAPLPVGSAWQIEPSRVTVSFSPPAGVEGETLVVLKNGAPQPVDEEQAAKLLAHEDIAIEVDLQGGSAGQQGCTHEAKYWTCDFSKEYISINGDYRS</sequence>
<keyword evidence="4 10" id="KW-0028">Amino-acid biosynthesis</keyword>
<dbReference type="GO" id="GO:0006592">
    <property type="term" value="P:ornithine biosynthetic process"/>
    <property type="evidence" value="ECO:0007669"/>
    <property type="project" value="TreeGrafter"/>
</dbReference>
<feature type="active site" description="Nucleophile" evidence="10">
    <location>
        <position position="467"/>
    </location>
</feature>
<protein>
    <recommendedName>
        <fullName evidence="10">Arginine biosynthesis bifunctional protein ArgJ, mitochondrial</fullName>
    </recommendedName>
    <domain>
        <recommendedName>
            <fullName evidence="10">Glutamate N-acetyltransferase</fullName>
            <shortName evidence="10">GAT</shortName>
            <ecNumber evidence="10">2.3.1.35</ecNumber>
        </recommendedName>
        <alternativeName>
            <fullName evidence="10">Ornithine acetyltransferase</fullName>
            <shortName evidence="10">OATase</shortName>
        </alternativeName>
        <alternativeName>
            <fullName evidence="10">Ornithine transacetylase</fullName>
        </alternativeName>
    </domain>
    <domain>
        <recommendedName>
            <fullName evidence="10">Amino-acid acetyltransferase</fullName>
            <ecNumber evidence="10">2.3.1.1</ecNumber>
        </recommendedName>
        <alternativeName>
            <fullName evidence="10">N-acetylglutamate synthase</fullName>
            <shortName evidence="10">AGS</shortName>
        </alternativeName>
    </domain>
    <component>
        <recommendedName>
            <fullName evidence="10">Arginine biosynthesis bifunctional protein ArgJ alpha chain</fullName>
        </recommendedName>
    </component>
    <component>
        <recommendedName>
            <fullName evidence="10">Arginine biosynthesis bifunctional protein ArgJ beta chain</fullName>
        </recommendedName>
    </component>
</protein>
<dbReference type="GO" id="GO:0004358">
    <property type="term" value="F:L-glutamate N-acetyltransferase activity, acting on acetyl-L-ornithine as donor"/>
    <property type="evidence" value="ECO:0007669"/>
    <property type="project" value="UniProtKB-UniRule"/>
</dbReference>
<keyword evidence="5 10" id="KW-0808">Transferase</keyword>
<dbReference type="AlphaFoldDB" id="A0A316Z4N6"/>
<feature type="chain" id="PRO_5023501205" description="Arginine biosynthesis bifunctional protein ArgJ beta chain" evidence="10">
    <location>
        <begin position="467"/>
        <end position="713"/>
    </location>
</feature>
<evidence type="ECO:0000313" key="12">
    <source>
        <dbReference type="Proteomes" id="UP000245946"/>
    </source>
</evidence>
<evidence type="ECO:0000256" key="1">
    <source>
        <dbReference type="ARBA" id="ARBA00004305"/>
    </source>
</evidence>
<organism evidence="11 12">
    <name type="scientific">Tilletiopsis washingtonensis</name>
    <dbReference type="NCBI Taxonomy" id="58919"/>
    <lineage>
        <taxon>Eukaryota</taxon>
        <taxon>Fungi</taxon>
        <taxon>Dikarya</taxon>
        <taxon>Basidiomycota</taxon>
        <taxon>Ustilaginomycotina</taxon>
        <taxon>Exobasidiomycetes</taxon>
        <taxon>Entylomatales</taxon>
        <taxon>Entylomatales incertae sedis</taxon>
        <taxon>Tilletiopsis</taxon>
    </lineage>
</organism>
<keyword evidence="6 10" id="KW-0068">Autocatalytic cleavage</keyword>
<name>A0A316Z4N6_9BASI</name>
<evidence type="ECO:0000256" key="7">
    <source>
        <dbReference type="ARBA" id="ARBA00023128"/>
    </source>
</evidence>
<dbReference type="EC" id="2.3.1.1" evidence="10"/>
<dbReference type="STRING" id="58919.A0A316Z4N6"/>
<comment type="pathway">
    <text evidence="10">Amino-acid biosynthesis; L-arginine biosynthesis; N(2)-acetyl-L-ornithine from L-glutamate: step 1/4.</text>
</comment>
<keyword evidence="8 10" id="KW-0511">Multifunctional enzyme</keyword>
<evidence type="ECO:0000256" key="5">
    <source>
        <dbReference type="ARBA" id="ARBA00022679"/>
    </source>
</evidence>
<comment type="subcellular location">
    <subcellularLocation>
        <location evidence="1 10">Mitochondrion matrix</location>
    </subcellularLocation>
</comment>
<evidence type="ECO:0000256" key="8">
    <source>
        <dbReference type="ARBA" id="ARBA00023268"/>
    </source>
</evidence>
<feature type="binding site" evidence="10">
    <location>
        <position position="713"/>
    </location>
    <ligand>
        <name>substrate</name>
    </ligand>
</feature>
<evidence type="ECO:0000256" key="2">
    <source>
        <dbReference type="ARBA" id="ARBA00006774"/>
    </source>
</evidence>
<evidence type="ECO:0000256" key="6">
    <source>
        <dbReference type="ARBA" id="ARBA00022813"/>
    </source>
</evidence>
<dbReference type="OrthoDB" id="2017946at2759"/>
<keyword evidence="9 10" id="KW-0012">Acyltransferase</keyword>
<comment type="subunit">
    <text evidence="10">Heterodimer of an alpha and a beta chain.</text>
</comment>
<feature type="binding site" evidence="10">
    <location>
        <position position="708"/>
    </location>
    <ligand>
        <name>substrate</name>
    </ligand>
</feature>
<dbReference type="GO" id="GO:0006526">
    <property type="term" value="P:L-arginine biosynthetic process"/>
    <property type="evidence" value="ECO:0007669"/>
    <property type="project" value="UniProtKB-UniRule"/>
</dbReference>
<evidence type="ECO:0000313" key="11">
    <source>
        <dbReference type="EMBL" id="PWN95892.1"/>
    </source>
</evidence>
<dbReference type="Proteomes" id="UP000245946">
    <property type="component" value="Unassembled WGS sequence"/>
</dbReference>
<comment type="catalytic activity">
    <reaction evidence="10">
        <text>L-glutamate + acetyl-CoA = N-acetyl-L-glutamate + CoA + H(+)</text>
        <dbReference type="Rhea" id="RHEA:24292"/>
        <dbReference type="ChEBI" id="CHEBI:15378"/>
        <dbReference type="ChEBI" id="CHEBI:29985"/>
        <dbReference type="ChEBI" id="CHEBI:44337"/>
        <dbReference type="ChEBI" id="CHEBI:57287"/>
        <dbReference type="ChEBI" id="CHEBI:57288"/>
        <dbReference type="EC" id="2.3.1.1"/>
    </reaction>
</comment>
<keyword evidence="3 10" id="KW-0055">Arginine biosynthesis</keyword>
<dbReference type="FunFam" id="3.30.2330.10:FF:000001">
    <property type="entry name" value="Arginine biosynthesis bifunctional protein ArgJ, mitochondrial"/>
    <property type="match status" value="1"/>
</dbReference>
<dbReference type="CDD" id="cd02152">
    <property type="entry name" value="OAT"/>
    <property type="match status" value="1"/>
</dbReference>
<feature type="site" description="Involved in the stabilization of negative charge on the oxyanion by the formation of the oxyanion hole" evidence="10">
    <location>
        <position position="377"/>
    </location>
</feature>
<comment type="PTM">
    <text evidence="10">The alpha and beta chains are autoproteolytically processed from a single precursor protein within the mitochondrion.</text>
</comment>
<feature type="binding site" evidence="10">
    <location>
        <position position="467"/>
    </location>
    <ligand>
        <name>substrate</name>
    </ligand>
</feature>
<dbReference type="SUPFAM" id="SSF56266">
    <property type="entry name" value="DmpA/ArgJ-like"/>
    <property type="match status" value="1"/>
</dbReference>
<dbReference type="GeneID" id="37273032"/>
<dbReference type="InterPro" id="IPR002813">
    <property type="entry name" value="Arg_biosynth_ArgJ"/>
</dbReference>
<comment type="similarity">
    <text evidence="2 10">Belongs to the ArgJ family.</text>
</comment>
<dbReference type="GO" id="GO:0004042">
    <property type="term" value="F:L-glutamate N-acetyltransferase activity"/>
    <property type="evidence" value="ECO:0007669"/>
    <property type="project" value="UniProtKB-UniRule"/>
</dbReference>
<dbReference type="NCBIfam" id="TIGR00120">
    <property type="entry name" value="ArgJ"/>
    <property type="match status" value="1"/>
</dbReference>
<feature type="binding site" evidence="10">
    <location>
        <position position="418"/>
    </location>
    <ligand>
        <name>substrate</name>
    </ligand>
</feature>
<feature type="binding site" evidence="10">
    <location>
        <position position="444"/>
    </location>
    <ligand>
        <name>substrate</name>
    </ligand>
</feature>
<gene>
    <name evidence="11" type="ORF">FA09DRAFT_362561</name>
</gene>
<comment type="function">
    <text evidence="10">Catalyzes two activities which are involved in the cyclic version of arginine biosynthesis: the synthesis of acetylglutamate from glutamate and acetyl-CoA, and of ornithine by transacetylation between acetylornithine and glutamate.</text>
</comment>
<dbReference type="GO" id="GO:0005759">
    <property type="term" value="C:mitochondrial matrix"/>
    <property type="evidence" value="ECO:0007669"/>
    <property type="project" value="UniProtKB-SubCell"/>
</dbReference>
<dbReference type="PANTHER" id="PTHR23100:SF0">
    <property type="entry name" value="ARGININE BIOSYNTHESIS BIFUNCTIONAL PROTEIN ARGJ, MITOCHONDRIAL"/>
    <property type="match status" value="1"/>
</dbReference>
<dbReference type="InterPro" id="IPR019419">
    <property type="entry name" value="AIM19"/>
</dbReference>
<feature type="binding site" evidence="10">
    <location>
        <position position="565"/>
    </location>
    <ligand>
        <name>substrate</name>
    </ligand>
</feature>
<comment type="pathway">
    <text evidence="10">Amino-acid biosynthesis; L-arginine biosynthesis; L-ornithine and N-acetyl-L-glutamate from L-glutamate and N(2)-acetyl-L-ornithine (cyclic): step 1/1.</text>
</comment>
<dbReference type="Gene3D" id="3.30.2330.10">
    <property type="entry name" value="arginine biosynthesis bifunctional protein suprefamily"/>
    <property type="match status" value="1"/>
</dbReference>
<dbReference type="InterPro" id="IPR042195">
    <property type="entry name" value="ArgJ_beta_C"/>
</dbReference>
<accession>A0A316Z4N6</accession>
<proteinExistence type="inferred from homology"/>
<dbReference type="Pfam" id="PF10315">
    <property type="entry name" value="Aim19"/>
    <property type="match status" value="1"/>
</dbReference>
<dbReference type="EMBL" id="KZ819302">
    <property type="protein sequence ID" value="PWN95892.1"/>
    <property type="molecule type" value="Genomic_DNA"/>
</dbReference>
<evidence type="ECO:0000256" key="10">
    <source>
        <dbReference type="HAMAP-Rule" id="MF_03124"/>
    </source>
</evidence>
<feature type="site" description="Cleavage; by autolysis" evidence="10">
    <location>
        <begin position="466"/>
        <end position="467"/>
    </location>
</feature>
<dbReference type="PANTHER" id="PTHR23100">
    <property type="entry name" value="ARGININE BIOSYNTHESIS BIFUNCTIONAL PROTEIN ARGJ"/>
    <property type="match status" value="1"/>
</dbReference>
<dbReference type="UniPathway" id="UPA00068">
    <property type="reaction ID" value="UER00106"/>
</dbReference>
<reference evidence="11 12" key="1">
    <citation type="journal article" date="2018" name="Mol. Biol. Evol.">
        <title>Broad Genomic Sampling Reveals a Smut Pathogenic Ancestry of the Fungal Clade Ustilaginomycotina.</title>
        <authorList>
            <person name="Kijpornyongpan T."/>
            <person name="Mondo S.J."/>
            <person name="Barry K."/>
            <person name="Sandor L."/>
            <person name="Lee J."/>
            <person name="Lipzen A."/>
            <person name="Pangilinan J."/>
            <person name="LaButti K."/>
            <person name="Hainaut M."/>
            <person name="Henrissat B."/>
            <person name="Grigoriev I.V."/>
            <person name="Spatafora J.W."/>
            <person name="Aime M.C."/>
        </authorList>
    </citation>
    <scope>NUCLEOTIDE SEQUENCE [LARGE SCALE GENOMIC DNA]</scope>
    <source>
        <strain evidence="11 12">MCA 4186</strain>
    </source>
</reference>
<dbReference type="Pfam" id="PF01960">
    <property type="entry name" value="ArgJ"/>
    <property type="match status" value="1"/>
</dbReference>